<dbReference type="EMBL" id="NAJO01000087">
    <property type="protein sequence ID" value="OQN95568.1"/>
    <property type="molecule type" value="Genomic_DNA"/>
</dbReference>
<keyword evidence="1" id="KW-0175">Coiled coil</keyword>
<feature type="region of interest" description="Disordered" evidence="2">
    <location>
        <begin position="256"/>
        <end position="361"/>
    </location>
</feature>
<comment type="caution">
    <text evidence="3">The sequence shown here is derived from an EMBL/GenBank/DDBJ whole genome shotgun (WGS) entry which is preliminary data.</text>
</comment>
<evidence type="ECO:0000256" key="1">
    <source>
        <dbReference type="SAM" id="Coils"/>
    </source>
</evidence>
<dbReference type="STRING" id="1507870.A0A1V8S8L3"/>
<protein>
    <submittedName>
        <fullName evidence="3">Uncharacterized protein</fullName>
    </submittedName>
</protein>
<reference evidence="4" key="1">
    <citation type="submission" date="2017-03" db="EMBL/GenBank/DDBJ databases">
        <title>Genomes of endolithic fungi from Antarctica.</title>
        <authorList>
            <person name="Coleine C."/>
            <person name="Masonjones S."/>
            <person name="Stajich J.E."/>
        </authorList>
    </citation>
    <scope>NUCLEOTIDE SEQUENCE [LARGE SCALE GENOMIC DNA]</scope>
    <source>
        <strain evidence="4">CCFEE 5527</strain>
    </source>
</reference>
<dbReference type="AlphaFoldDB" id="A0A1V8S8L3"/>
<keyword evidence="4" id="KW-1185">Reference proteome</keyword>
<sequence length="361" mass="41318">MSIARSKVVRHSSSGDLDTSSTGVQSMPCEDGTDSPSSGSDGEWRASINPTVHDIIRELQVQRRARGIDFRGLHEELQQQRTQANQRFEQTNERFDKVLQELQEQRAYMDTNFQHIRWELRSFKDDAKAQQANRGATHIHNSIQPVGRYDATKDLTLMPVQFPLRVHEFLRLKLRTNWKVLASLLRFYDTRSWPAWGLISYDESPEEILAPTHRTLDEAIEFAPEIALQELATHIGLDYDKIMTNQAEDEKLQLNRATSAKRVQPQDSRRAKREKQDEAPVQVQQHIARAETPQPKATSLAPSSEEIGWDARHTEDRTPSSGKFRVQDADRPRQTLSPTSVATSPNAQLPLRNDLRKKGTR</sequence>
<dbReference type="InParanoid" id="A0A1V8S8L3"/>
<evidence type="ECO:0000256" key="2">
    <source>
        <dbReference type="SAM" id="MobiDB-lite"/>
    </source>
</evidence>
<dbReference type="OrthoDB" id="5409483at2759"/>
<feature type="region of interest" description="Disordered" evidence="2">
    <location>
        <begin position="1"/>
        <end position="49"/>
    </location>
</feature>
<feature type="compositionally biased region" description="Polar residues" evidence="2">
    <location>
        <begin position="334"/>
        <end position="347"/>
    </location>
</feature>
<feature type="compositionally biased region" description="Basic and acidic residues" evidence="2">
    <location>
        <begin position="309"/>
        <end position="318"/>
    </location>
</feature>
<evidence type="ECO:0000313" key="4">
    <source>
        <dbReference type="Proteomes" id="UP000192596"/>
    </source>
</evidence>
<feature type="coiled-coil region" evidence="1">
    <location>
        <begin position="74"/>
        <end position="105"/>
    </location>
</feature>
<name>A0A1V8S8L3_9PEZI</name>
<dbReference type="Proteomes" id="UP000192596">
    <property type="component" value="Unassembled WGS sequence"/>
</dbReference>
<accession>A0A1V8S8L3</accession>
<proteinExistence type="predicted"/>
<gene>
    <name evidence="3" type="ORF">B0A48_18503</name>
</gene>
<evidence type="ECO:0000313" key="3">
    <source>
        <dbReference type="EMBL" id="OQN95568.1"/>
    </source>
</evidence>
<feature type="compositionally biased region" description="Low complexity" evidence="2">
    <location>
        <begin position="12"/>
        <end position="23"/>
    </location>
</feature>
<organism evidence="3 4">
    <name type="scientific">Cryoendolithus antarcticus</name>
    <dbReference type="NCBI Taxonomy" id="1507870"/>
    <lineage>
        <taxon>Eukaryota</taxon>
        <taxon>Fungi</taxon>
        <taxon>Dikarya</taxon>
        <taxon>Ascomycota</taxon>
        <taxon>Pezizomycotina</taxon>
        <taxon>Dothideomycetes</taxon>
        <taxon>Dothideomycetidae</taxon>
        <taxon>Cladosporiales</taxon>
        <taxon>Cladosporiaceae</taxon>
        <taxon>Cryoendolithus</taxon>
    </lineage>
</organism>